<dbReference type="PROSITE" id="PS50949">
    <property type="entry name" value="HTH_GNTR"/>
    <property type="match status" value="1"/>
</dbReference>
<name>A0ABV6ZPB3_9HYPH</name>
<feature type="domain" description="HTH gntR-type" evidence="4">
    <location>
        <begin position="19"/>
        <end position="86"/>
    </location>
</feature>
<evidence type="ECO:0000256" key="3">
    <source>
        <dbReference type="ARBA" id="ARBA00023163"/>
    </source>
</evidence>
<dbReference type="Gene3D" id="1.10.10.10">
    <property type="entry name" value="Winged helix-like DNA-binding domain superfamily/Winged helix DNA-binding domain"/>
    <property type="match status" value="1"/>
</dbReference>
<evidence type="ECO:0000313" key="5">
    <source>
        <dbReference type="EMBL" id="MFC2254034.1"/>
    </source>
</evidence>
<dbReference type="SMART" id="SM00345">
    <property type="entry name" value="HTH_GNTR"/>
    <property type="match status" value="1"/>
</dbReference>
<proteinExistence type="predicted"/>
<dbReference type="Proteomes" id="UP001595190">
    <property type="component" value="Unassembled WGS sequence"/>
</dbReference>
<evidence type="ECO:0000256" key="1">
    <source>
        <dbReference type="ARBA" id="ARBA00023015"/>
    </source>
</evidence>
<dbReference type="EMBL" id="JBHGPK010000026">
    <property type="protein sequence ID" value="MFC2254034.1"/>
    <property type="molecule type" value="Genomic_DNA"/>
</dbReference>
<dbReference type="SUPFAM" id="SSF46785">
    <property type="entry name" value="Winged helix' DNA-binding domain"/>
    <property type="match status" value="1"/>
</dbReference>
<accession>A0ABV6ZPB3</accession>
<dbReference type="RefSeq" id="WP_394314816.1">
    <property type="nucleotide sequence ID" value="NZ_JBHGPK010000026.1"/>
</dbReference>
<keyword evidence="2" id="KW-0238">DNA-binding</keyword>
<sequence>MNKWTAVPHAPMENGVVGGKRRTSVYSTLRTHALHYRFKPGQHLPIGVIAQLLGVSNTPVREALMRLHAEGLVDAIPAKGFFAREMRLQDIVEFNEMLCVIVRHCLEGADLGLCLARRQDADGAAPPLQLKARGTALSLTCETEMLFEALGRATGEKTIPICIHRLCEQTHHIRLRAFESRRIGSRLRHALAELVAALRRRDREVAIDRLVAFSQLFAQALPHLVSHALAAAYAAELTDLANWVTRQEEAA</sequence>
<dbReference type="InterPro" id="IPR000524">
    <property type="entry name" value="Tscrpt_reg_HTH_GntR"/>
</dbReference>
<comment type="caution">
    <text evidence="5">The sequence shown here is derived from an EMBL/GenBank/DDBJ whole genome shotgun (WGS) entry which is preliminary data.</text>
</comment>
<keyword evidence="3" id="KW-0804">Transcription</keyword>
<gene>
    <name evidence="5" type="ORF">ACETRX_30690</name>
</gene>
<dbReference type="PANTHER" id="PTHR43537:SF24">
    <property type="entry name" value="GLUCONATE OPERON TRANSCRIPTIONAL REPRESSOR"/>
    <property type="match status" value="1"/>
</dbReference>
<organism evidence="5 6">
    <name type="scientific">Labrys neptuniae</name>
    <dbReference type="NCBI Taxonomy" id="376174"/>
    <lineage>
        <taxon>Bacteria</taxon>
        <taxon>Pseudomonadati</taxon>
        <taxon>Pseudomonadota</taxon>
        <taxon>Alphaproteobacteria</taxon>
        <taxon>Hyphomicrobiales</taxon>
        <taxon>Xanthobacteraceae</taxon>
        <taxon>Labrys</taxon>
    </lineage>
</organism>
<dbReference type="PANTHER" id="PTHR43537">
    <property type="entry name" value="TRANSCRIPTIONAL REGULATOR, GNTR FAMILY"/>
    <property type="match status" value="1"/>
</dbReference>
<dbReference type="InterPro" id="IPR036390">
    <property type="entry name" value="WH_DNA-bd_sf"/>
</dbReference>
<dbReference type="Pfam" id="PF00392">
    <property type="entry name" value="GntR"/>
    <property type="match status" value="1"/>
</dbReference>
<reference evidence="5 6" key="1">
    <citation type="submission" date="2024-09" db="EMBL/GenBank/DDBJ databases">
        <title>Description of Labrys sedimenti sp. nov., isolated from a diclofenac-degrading enrichment culture, and genome-based reclassification of Labrys portucalensis as a later heterotypic synonym of Labrys neptuniae.</title>
        <authorList>
            <person name="Tancsics A."/>
            <person name="Csepanyi A."/>
        </authorList>
    </citation>
    <scope>NUCLEOTIDE SEQUENCE [LARGE SCALE GENOMIC DNA]</scope>
    <source>
        <strain evidence="5 6">LMG 23412</strain>
    </source>
</reference>
<keyword evidence="1" id="KW-0805">Transcription regulation</keyword>
<dbReference type="InterPro" id="IPR036388">
    <property type="entry name" value="WH-like_DNA-bd_sf"/>
</dbReference>
<evidence type="ECO:0000313" key="6">
    <source>
        <dbReference type="Proteomes" id="UP001595190"/>
    </source>
</evidence>
<evidence type="ECO:0000259" key="4">
    <source>
        <dbReference type="PROSITE" id="PS50949"/>
    </source>
</evidence>
<evidence type="ECO:0000256" key="2">
    <source>
        <dbReference type="ARBA" id="ARBA00023125"/>
    </source>
</evidence>
<protein>
    <submittedName>
        <fullName evidence="5">GntR family transcriptional regulator</fullName>
    </submittedName>
</protein>